<dbReference type="AlphaFoldDB" id="A0A1Z9Z406"/>
<evidence type="ECO:0000256" key="1">
    <source>
        <dbReference type="SAM" id="SignalP"/>
    </source>
</evidence>
<dbReference type="InterPro" id="IPR058087">
    <property type="entry name" value="XAC2610_dom"/>
</dbReference>
<dbReference type="EMBL" id="NEXX01000001">
    <property type="protein sequence ID" value="OUY09218.1"/>
    <property type="molecule type" value="Genomic_DNA"/>
</dbReference>
<keyword evidence="1" id="KW-0732">Signal</keyword>
<evidence type="ECO:0008006" key="4">
    <source>
        <dbReference type="Google" id="ProtNLM"/>
    </source>
</evidence>
<sequence length="231" mass="26510">MIWKSLMGILCMGGLSATNAAILMINDASQLYDVRIEIGCVQQECSGEAEITLSQKGRPQVFQKFSTTQLSFYLPKHDQSDVDHLLKYDNQSGVIFGDFNFDGNEDIAIQDGNYGAYGGVTYDIYVMNRKRQKFIYSAELSRLTQESLGMFRLDPDTKRIITLNKSGCCNHTRSEYEVVPQKGLLLSREYSEVLMLSGEEVEIIDRKLVNGHWQEQIWHYPIKQYHEIEKQ</sequence>
<evidence type="ECO:0000313" key="2">
    <source>
        <dbReference type="EMBL" id="OUY09218.1"/>
    </source>
</evidence>
<feature type="signal peptide" evidence="1">
    <location>
        <begin position="1"/>
        <end position="20"/>
    </location>
</feature>
<organism evidence="2 3">
    <name type="scientific">Acinetobacter populi</name>
    <dbReference type="NCBI Taxonomy" id="1582270"/>
    <lineage>
        <taxon>Bacteria</taxon>
        <taxon>Pseudomonadati</taxon>
        <taxon>Pseudomonadota</taxon>
        <taxon>Gammaproteobacteria</taxon>
        <taxon>Moraxellales</taxon>
        <taxon>Moraxellaceae</taxon>
        <taxon>Acinetobacter</taxon>
    </lineage>
</organism>
<feature type="chain" id="PRO_5012239238" description="FG-GAP repeat protein" evidence="1">
    <location>
        <begin position="21"/>
        <end position="231"/>
    </location>
</feature>
<dbReference type="Proteomes" id="UP000196536">
    <property type="component" value="Unassembled WGS sequence"/>
</dbReference>
<evidence type="ECO:0000313" key="3">
    <source>
        <dbReference type="Proteomes" id="UP000196536"/>
    </source>
</evidence>
<keyword evidence="3" id="KW-1185">Reference proteome</keyword>
<gene>
    <name evidence="2" type="ORF">CAP51_03190</name>
</gene>
<name>A0A1Z9Z406_9GAMM</name>
<dbReference type="OrthoDB" id="5993839at2"/>
<protein>
    <recommendedName>
        <fullName evidence="4">FG-GAP repeat protein</fullName>
    </recommendedName>
</protein>
<dbReference type="NCBIfam" id="NF047539">
    <property type="entry name" value="XAC2610_fam"/>
    <property type="match status" value="1"/>
</dbReference>
<reference evidence="2 3" key="1">
    <citation type="submission" date="2017-05" db="EMBL/GenBank/DDBJ databases">
        <title>Acinetobacter populi ANC 5415 (= PBJ7), whole genome shotgun sequencing project.</title>
        <authorList>
            <person name="Nemec A."/>
            <person name="Radolfova-Krizova L."/>
        </authorList>
    </citation>
    <scope>NUCLEOTIDE SEQUENCE [LARGE SCALE GENOMIC DNA]</scope>
    <source>
        <strain evidence="2 3">PBJ7</strain>
    </source>
</reference>
<accession>A0A1Z9Z406</accession>
<proteinExistence type="predicted"/>
<comment type="caution">
    <text evidence="2">The sequence shown here is derived from an EMBL/GenBank/DDBJ whole genome shotgun (WGS) entry which is preliminary data.</text>
</comment>